<name>A0A8S5V835_9VIRU</name>
<reference evidence="2" key="1">
    <citation type="journal article" date="2021" name="Proc. Natl. Acad. Sci. U.S.A.">
        <title>A Catalog of Tens of Thousands of Viruses from Human Metagenomes Reveals Hidden Associations with Chronic Diseases.</title>
        <authorList>
            <person name="Tisza M.J."/>
            <person name="Buck C.B."/>
        </authorList>
    </citation>
    <scope>NUCLEOTIDE SEQUENCE</scope>
    <source>
        <strain evidence="2">CtE3S2</strain>
    </source>
</reference>
<proteinExistence type="predicted"/>
<protein>
    <submittedName>
        <fullName evidence="2">Uncharacterized protein</fullName>
    </submittedName>
</protein>
<dbReference type="EMBL" id="BK016218">
    <property type="protein sequence ID" value="DAG02914.1"/>
    <property type="molecule type" value="Genomic_DNA"/>
</dbReference>
<evidence type="ECO:0000313" key="2">
    <source>
        <dbReference type="EMBL" id="DAG02914.1"/>
    </source>
</evidence>
<sequence>MRKVKKVRPYSCVEYNHDYDSKKSKFAVRDKLMPLSSYEDENGVFHLLNDISLLFNQQRIENRISPSELREMFNRFSPNKSRYLAQLDDDTLLSTLKSKHIQSLSEIKSWTEYCIENFDDLLKAQQVKENEVDDVQEAADENSFSAGSGAGGSSD</sequence>
<feature type="region of interest" description="Disordered" evidence="1">
    <location>
        <begin position="131"/>
        <end position="155"/>
    </location>
</feature>
<accession>A0A8S5V835</accession>
<feature type="compositionally biased region" description="Acidic residues" evidence="1">
    <location>
        <begin position="131"/>
        <end position="140"/>
    </location>
</feature>
<evidence type="ECO:0000256" key="1">
    <source>
        <dbReference type="SAM" id="MobiDB-lite"/>
    </source>
</evidence>
<organism evidence="2">
    <name type="scientific">Microviridae sp. ctE3S2</name>
    <dbReference type="NCBI Taxonomy" id="2824989"/>
    <lineage>
        <taxon>Viruses</taxon>
        <taxon>Monodnaviria</taxon>
        <taxon>Sangervirae</taxon>
        <taxon>Phixviricota</taxon>
        <taxon>Malgrandaviricetes</taxon>
        <taxon>Petitvirales</taxon>
        <taxon>Microviridae</taxon>
    </lineage>
</organism>